<reference evidence="6 7" key="1">
    <citation type="submission" date="2018-06" db="EMBL/GenBank/DDBJ databases">
        <title>Genomic Encyclopedia of Type Strains, Phase IV (KMG-IV): sequencing the most valuable type-strain genomes for metagenomic binning, comparative biology and taxonomic classification.</title>
        <authorList>
            <person name="Goeker M."/>
        </authorList>
    </citation>
    <scope>NUCLEOTIDE SEQUENCE [LARGE SCALE GENOMIC DNA]</scope>
    <source>
        <strain evidence="6 7">DSM 25520</strain>
    </source>
</reference>
<dbReference type="GO" id="GO:0008961">
    <property type="term" value="F:phosphatidylglycerol-prolipoprotein diacylglyceryl transferase activity"/>
    <property type="evidence" value="ECO:0007669"/>
    <property type="project" value="InterPro"/>
</dbReference>
<dbReference type="Pfam" id="PF01790">
    <property type="entry name" value="LGT"/>
    <property type="match status" value="1"/>
</dbReference>
<evidence type="ECO:0000313" key="7">
    <source>
        <dbReference type="Proteomes" id="UP000253628"/>
    </source>
</evidence>
<dbReference type="SUPFAM" id="SSF52833">
    <property type="entry name" value="Thioredoxin-like"/>
    <property type="match status" value="1"/>
</dbReference>
<gene>
    <name evidence="6" type="ORF">DFR37_11451</name>
</gene>
<feature type="domain" description="Thioredoxin" evidence="5">
    <location>
        <begin position="131"/>
        <end position="268"/>
    </location>
</feature>
<dbReference type="OrthoDB" id="9811352at2"/>
<feature type="transmembrane region" description="Helical" evidence="4">
    <location>
        <begin position="76"/>
        <end position="97"/>
    </location>
</feature>
<dbReference type="CDD" id="cd02966">
    <property type="entry name" value="TlpA_like_family"/>
    <property type="match status" value="1"/>
</dbReference>
<proteinExistence type="predicted"/>
<keyword evidence="7" id="KW-1185">Reference proteome</keyword>
<dbReference type="Proteomes" id="UP000253628">
    <property type="component" value="Unassembled WGS sequence"/>
</dbReference>
<dbReference type="InterPro" id="IPR013766">
    <property type="entry name" value="Thioredoxin_domain"/>
</dbReference>
<keyword evidence="2" id="KW-0201">Cytochrome c-type biogenesis</keyword>
<keyword evidence="4" id="KW-0472">Membrane</keyword>
<dbReference type="GO" id="GO:0030313">
    <property type="term" value="C:cell envelope"/>
    <property type="evidence" value="ECO:0007669"/>
    <property type="project" value="UniProtKB-SubCell"/>
</dbReference>
<feature type="transmembrane region" description="Helical" evidence="4">
    <location>
        <begin position="41"/>
        <end position="64"/>
    </location>
</feature>
<dbReference type="Gene3D" id="3.40.30.10">
    <property type="entry name" value="Glutaredoxin"/>
    <property type="match status" value="1"/>
</dbReference>
<organism evidence="6 7">
    <name type="scientific">Eoetvoesiella caeni</name>
    <dbReference type="NCBI Taxonomy" id="645616"/>
    <lineage>
        <taxon>Bacteria</taxon>
        <taxon>Pseudomonadati</taxon>
        <taxon>Pseudomonadota</taxon>
        <taxon>Betaproteobacteria</taxon>
        <taxon>Burkholderiales</taxon>
        <taxon>Alcaligenaceae</taxon>
        <taxon>Eoetvoesiella</taxon>
    </lineage>
</organism>
<protein>
    <submittedName>
        <fullName evidence="6">Thiol-disulfide isomerase/thioredoxin</fullName>
    </submittedName>
</protein>
<keyword evidence="3" id="KW-0676">Redox-active center</keyword>
<feature type="transmembrane region" description="Helical" evidence="4">
    <location>
        <begin position="6"/>
        <end position="29"/>
    </location>
</feature>
<dbReference type="GO" id="GO:0042158">
    <property type="term" value="P:lipoprotein biosynthetic process"/>
    <property type="evidence" value="ECO:0007669"/>
    <property type="project" value="InterPro"/>
</dbReference>
<keyword evidence="4" id="KW-1133">Transmembrane helix</keyword>
<evidence type="ECO:0000256" key="3">
    <source>
        <dbReference type="ARBA" id="ARBA00023284"/>
    </source>
</evidence>
<evidence type="ECO:0000259" key="5">
    <source>
        <dbReference type="PROSITE" id="PS51352"/>
    </source>
</evidence>
<dbReference type="InterPro" id="IPR017937">
    <property type="entry name" value="Thioredoxin_CS"/>
</dbReference>
<evidence type="ECO:0000256" key="1">
    <source>
        <dbReference type="ARBA" id="ARBA00004196"/>
    </source>
</evidence>
<dbReference type="PANTHER" id="PTHR42852">
    <property type="entry name" value="THIOL:DISULFIDE INTERCHANGE PROTEIN DSBE"/>
    <property type="match status" value="1"/>
</dbReference>
<keyword evidence="6" id="KW-0413">Isomerase</keyword>
<dbReference type="GO" id="GO:0015036">
    <property type="term" value="F:disulfide oxidoreductase activity"/>
    <property type="evidence" value="ECO:0007669"/>
    <property type="project" value="UniProtKB-ARBA"/>
</dbReference>
<dbReference type="InterPro" id="IPR001640">
    <property type="entry name" value="Lgt"/>
</dbReference>
<dbReference type="GO" id="GO:0016853">
    <property type="term" value="F:isomerase activity"/>
    <property type="evidence" value="ECO:0007669"/>
    <property type="project" value="UniProtKB-KW"/>
</dbReference>
<dbReference type="PROSITE" id="PS51352">
    <property type="entry name" value="THIOREDOXIN_2"/>
    <property type="match status" value="1"/>
</dbReference>
<dbReference type="GO" id="GO:0017004">
    <property type="term" value="P:cytochrome complex assembly"/>
    <property type="evidence" value="ECO:0007669"/>
    <property type="project" value="UniProtKB-KW"/>
</dbReference>
<dbReference type="AlphaFoldDB" id="A0A366H2H9"/>
<evidence type="ECO:0000313" key="6">
    <source>
        <dbReference type="EMBL" id="RBP35996.1"/>
    </source>
</evidence>
<sequence>MISMGPFSIRVVIVVVAAMAAWLITRLVARQLPDSGAKTASGVILDALFIGLITARIAFVLVWWKDYLANPLAMLAVGDGGFYVTAGVLASISWVWWKTRSKQLLRKPVYAGILAGLLAWGAANGTLAFLQRSAPSLPVLQLSTIDSQPIALTRFAGQPVVVNLWATWCPPCRREMPVFVKAQAEYPNIAFVLINQGETAQVIKNYLDAQGLKLQHILLDPASLVMQEIGSRGLPTTLFFDAKGRMVHSHMGELTMPGLKSTLNSHFGQ</sequence>
<accession>A0A366H2H9</accession>
<dbReference type="PROSITE" id="PS00194">
    <property type="entry name" value="THIOREDOXIN_1"/>
    <property type="match status" value="1"/>
</dbReference>
<dbReference type="PANTHER" id="PTHR42852:SF18">
    <property type="entry name" value="CHROMOSOME UNDETERMINED SCAFFOLD_47, WHOLE GENOME SHOTGUN SEQUENCE"/>
    <property type="match status" value="1"/>
</dbReference>
<comment type="caution">
    <text evidence="6">The sequence shown here is derived from an EMBL/GenBank/DDBJ whole genome shotgun (WGS) entry which is preliminary data.</text>
</comment>
<dbReference type="GO" id="GO:0005886">
    <property type="term" value="C:plasma membrane"/>
    <property type="evidence" value="ECO:0007669"/>
    <property type="project" value="InterPro"/>
</dbReference>
<dbReference type="EMBL" id="QNRQ01000014">
    <property type="protein sequence ID" value="RBP35996.1"/>
    <property type="molecule type" value="Genomic_DNA"/>
</dbReference>
<name>A0A366H2H9_9BURK</name>
<dbReference type="Pfam" id="PF08534">
    <property type="entry name" value="Redoxin"/>
    <property type="match status" value="1"/>
</dbReference>
<evidence type="ECO:0000256" key="4">
    <source>
        <dbReference type="SAM" id="Phobius"/>
    </source>
</evidence>
<dbReference type="RefSeq" id="WP_113934786.1">
    <property type="nucleotide sequence ID" value="NZ_JACCEU010000002.1"/>
</dbReference>
<feature type="transmembrane region" description="Helical" evidence="4">
    <location>
        <begin position="109"/>
        <end position="130"/>
    </location>
</feature>
<evidence type="ECO:0000256" key="2">
    <source>
        <dbReference type="ARBA" id="ARBA00022748"/>
    </source>
</evidence>
<dbReference type="InterPro" id="IPR013740">
    <property type="entry name" value="Redoxin"/>
</dbReference>
<comment type="subcellular location">
    <subcellularLocation>
        <location evidence="1">Cell envelope</location>
    </subcellularLocation>
</comment>
<keyword evidence="4" id="KW-0812">Transmembrane</keyword>
<dbReference type="InterPro" id="IPR036249">
    <property type="entry name" value="Thioredoxin-like_sf"/>
</dbReference>
<dbReference type="InterPro" id="IPR050553">
    <property type="entry name" value="Thioredoxin_ResA/DsbE_sf"/>
</dbReference>